<evidence type="ECO:0000313" key="2">
    <source>
        <dbReference type="EMBL" id="UXE59053.1"/>
    </source>
</evidence>
<dbReference type="Proteomes" id="UP001065613">
    <property type="component" value="Chromosome"/>
</dbReference>
<name>A0A977PUG2_9CYAN</name>
<dbReference type="EMBL" id="CP073041">
    <property type="protein sequence ID" value="UXE59053.1"/>
    <property type="molecule type" value="Genomic_DNA"/>
</dbReference>
<reference evidence="2" key="1">
    <citation type="submission" date="2021-04" db="EMBL/GenBank/DDBJ databases">
        <title>Genome sequence of Woronichinia naegeliana from Washington state freshwater lake bloom.</title>
        <authorList>
            <person name="Dreher T.W."/>
        </authorList>
    </citation>
    <scope>NUCLEOTIDE SEQUENCE</scope>
    <source>
        <strain evidence="2">WA131</strain>
    </source>
</reference>
<sequence length="291" mass="33973">MPDRNQQERELAKAVKKHLDQAHLKPLICILHGDQYQCHVEFLDRLIDSSFFEQTGLCSSDEGIRRKPIEWPNDLDRNKMKDLEYWLCNDLAKKFLNHNNSTKEEINQFFCQSPSPALINIQLLTENWQKQGDILNELLSFWHNWPKLTSGNKIIIFLLVKYQTGKKSSSQKFVFTRFFGFLINYFKCKNCQSKNKKIQAELEKLSKENFQQFSGLSGIVLPQLTGIAQSDVYNWVARDDVKKAFGEKIAEDSIMAKIDEIFQNHPSDTIPMRDLAQELTKLLKDFTVNYN</sequence>
<dbReference type="InterPro" id="IPR045475">
    <property type="entry name" value="iSTAND"/>
</dbReference>
<gene>
    <name evidence="2" type="ORF">KA717_24260</name>
</gene>
<dbReference type="AlphaFoldDB" id="A0A977PUG2"/>
<proteinExistence type="predicted"/>
<protein>
    <recommendedName>
        <fullName evidence="1">Inactive STAND domain-containing protein</fullName>
    </recommendedName>
</protein>
<accession>A0A977PUG2</accession>
<organism evidence="2">
    <name type="scientific">Woronichinia naegeliana WA131</name>
    <dbReference type="NCBI Taxonomy" id="2824559"/>
    <lineage>
        <taxon>Bacteria</taxon>
        <taxon>Bacillati</taxon>
        <taxon>Cyanobacteriota</taxon>
        <taxon>Cyanophyceae</taxon>
        <taxon>Synechococcales</taxon>
        <taxon>Coelosphaeriaceae</taxon>
        <taxon>Woronichinia</taxon>
    </lineage>
</organism>
<dbReference type="Pfam" id="PF19995">
    <property type="entry name" value="iSTAND"/>
    <property type="match status" value="1"/>
</dbReference>
<feature type="domain" description="Inactive STAND" evidence="1">
    <location>
        <begin position="3"/>
        <end position="160"/>
    </location>
</feature>
<evidence type="ECO:0000259" key="1">
    <source>
        <dbReference type="Pfam" id="PF19995"/>
    </source>
</evidence>
<dbReference type="KEGG" id="wna:KA717_24260"/>